<evidence type="ECO:0000313" key="3">
    <source>
        <dbReference type="Proteomes" id="UP001197114"/>
    </source>
</evidence>
<accession>A0ABS6YIJ2</accession>
<dbReference type="Proteomes" id="UP001197114">
    <property type="component" value="Unassembled WGS sequence"/>
</dbReference>
<organism evidence="2 3">
    <name type="scientific">Streptomyces anatolicus</name>
    <dbReference type="NCBI Taxonomy" id="2675858"/>
    <lineage>
        <taxon>Bacteria</taxon>
        <taxon>Bacillati</taxon>
        <taxon>Actinomycetota</taxon>
        <taxon>Actinomycetes</taxon>
        <taxon>Kitasatosporales</taxon>
        <taxon>Streptomycetaceae</taxon>
        <taxon>Streptomyces</taxon>
    </lineage>
</organism>
<dbReference type="EMBL" id="WMBF01000038">
    <property type="protein sequence ID" value="MBW5421219.1"/>
    <property type="molecule type" value="Genomic_DNA"/>
</dbReference>
<comment type="caution">
    <text evidence="2">The sequence shown here is derived from an EMBL/GenBank/DDBJ whole genome shotgun (WGS) entry which is preliminary data.</text>
</comment>
<protein>
    <submittedName>
        <fullName evidence="2">Uncharacterized protein</fullName>
    </submittedName>
</protein>
<proteinExistence type="predicted"/>
<reference evidence="2 3" key="1">
    <citation type="submission" date="2019-11" db="EMBL/GenBank/DDBJ databases">
        <authorList>
            <person name="Ay H."/>
        </authorList>
    </citation>
    <scope>NUCLEOTIDE SEQUENCE [LARGE SCALE GENOMIC DNA]</scope>
    <source>
        <strain evidence="2 3">BG9H</strain>
    </source>
</reference>
<name>A0ABS6YIJ2_9ACTN</name>
<gene>
    <name evidence="2" type="ORF">GKQ77_06530</name>
</gene>
<sequence length="88" mass="9477">MTSWGRAARGRPALSRRSARGSCGWTERASAPRVPRKPLPPSECEIPRRAYRGCGGHGSLNAGPLRWGRSEGDCPTCLSGVACRGRTR</sequence>
<evidence type="ECO:0000256" key="1">
    <source>
        <dbReference type="SAM" id="MobiDB-lite"/>
    </source>
</evidence>
<evidence type="ECO:0000313" key="2">
    <source>
        <dbReference type="EMBL" id="MBW5421219.1"/>
    </source>
</evidence>
<feature type="region of interest" description="Disordered" evidence="1">
    <location>
        <begin position="1"/>
        <end position="42"/>
    </location>
</feature>
<keyword evidence="3" id="KW-1185">Reference proteome</keyword>